<dbReference type="HOGENOM" id="CLU_1691237_0_0_1"/>
<dbReference type="AlphaFoldDB" id="B3RNE6"/>
<dbReference type="InParanoid" id="B3RNE6"/>
<sequence length="156" mass="18686">MNVFIDRRQVIRLMLSQLREWKLYAAMVALEKESGINDYDYPYNLSFLRSLILDGKFMEAIAFIEPLQEVPGFNCKLFKFICLKQKFLELLSDWKMQNGRSVNILHNCLEELKICSPDKDQFNRLCWLLTLEDHRNLEDYKMWTPISGRVECFYQI</sequence>
<reference evidence="2 3" key="1">
    <citation type="journal article" date="2008" name="Nature">
        <title>The Trichoplax genome and the nature of placozoans.</title>
        <authorList>
            <person name="Srivastava M."/>
            <person name="Begovic E."/>
            <person name="Chapman J."/>
            <person name="Putnam N.H."/>
            <person name="Hellsten U."/>
            <person name="Kawashima T."/>
            <person name="Kuo A."/>
            <person name="Mitros T."/>
            <person name="Salamov A."/>
            <person name="Carpenter M.L."/>
            <person name="Signorovitch A.Y."/>
            <person name="Moreno M.A."/>
            <person name="Kamm K."/>
            <person name="Grimwood J."/>
            <person name="Schmutz J."/>
            <person name="Shapiro H."/>
            <person name="Grigoriev I.V."/>
            <person name="Buss L.W."/>
            <person name="Schierwater B."/>
            <person name="Dellaporta S.L."/>
            <person name="Rokhsar D.S."/>
        </authorList>
    </citation>
    <scope>NUCLEOTIDE SEQUENCE [LARGE SCALE GENOMIC DNA]</scope>
    <source>
        <strain evidence="2 3">Grell-BS-1999</strain>
    </source>
</reference>
<evidence type="ECO:0000313" key="2">
    <source>
        <dbReference type="EMBL" id="EDV28009.1"/>
    </source>
</evidence>
<dbReference type="PANTHER" id="PTHR19863">
    <property type="entry name" value="NEMITIN (NEURONAL ENRICHED MAP INTERACTING PROTEIN) HOMOLOG"/>
    <property type="match status" value="1"/>
</dbReference>
<dbReference type="RefSeq" id="XP_002109843.1">
    <property type="nucleotide sequence ID" value="XM_002109807.1"/>
</dbReference>
<protein>
    <recommendedName>
        <fullName evidence="1">CTLH domain-containing protein</fullName>
    </recommendedName>
</protein>
<dbReference type="KEGG" id="tad:TRIADDRAFT_21540"/>
<accession>B3RNE6</accession>
<gene>
    <name evidence="2" type="ORF">TRIADDRAFT_21540</name>
</gene>
<evidence type="ECO:0000313" key="3">
    <source>
        <dbReference type="Proteomes" id="UP000009022"/>
    </source>
</evidence>
<proteinExistence type="predicted"/>
<dbReference type="Proteomes" id="UP000009022">
    <property type="component" value="Unassembled WGS sequence"/>
</dbReference>
<dbReference type="OrthoDB" id="187712at2759"/>
<feature type="non-terminal residue" evidence="2">
    <location>
        <position position="156"/>
    </location>
</feature>
<dbReference type="GeneID" id="6751058"/>
<dbReference type="EMBL" id="DS985242">
    <property type="protein sequence ID" value="EDV28009.1"/>
    <property type="molecule type" value="Genomic_DNA"/>
</dbReference>
<name>B3RNE6_TRIAD</name>
<dbReference type="PANTHER" id="PTHR19863:SF5">
    <property type="entry name" value="WD REPEAT-CONTAINING PROTEIN 47"/>
    <property type="match status" value="1"/>
</dbReference>
<evidence type="ECO:0000259" key="1">
    <source>
        <dbReference type="PROSITE" id="PS50897"/>
    </source>
</evidence>
<dbReference type="InterPro" id="IPR040067">
    <property type="entry name" value="WDR47"/>
</dbReference>
<organism evidence="2 3">
    <name type="scientific">Trichoplax adhaerens</name>
    <name type="common">Trichoplax reptans</name>
    <dbReference type="NCBI Taxonomy" id="10228"/>
    <lineage>
        <taxon>Eukaryota</taxon>
        <taxon>Metazoa</taxon>
        <taxon>Placozoa</taxon>
        <taxon>Uniplacotomia</taxon>
        <taxon>Trichoplacea</taxon>
        <taxon>Trichoplacidae</taxon>
        <taxon>Trichoplax</taxon>
    </lineage>
</organism>
<dbReference type="PROSITE" id="PS50897">
    <property type="entry name" value="CTLH"/>
    <property type="match status" value="1"/>
</dbReference>
<keyword evidence="3" id="KW-1185">Reference proteome</keyword>
<dbReference type="CTD" id="6751058"/>
<dbReference type="InterPro" id="IPR006595">
    <property type="entry name" value="CTLH_C"/>
</dbReference>
<feature type="domain" description="CTLH" evidence="1">
    <location>
        <begin position="47"/>
        <end position="98"/>
    </location>
</feature>